<dbReference type="Pfam" id="PF10348">
    <property type="entry name" value="DUF2427"/>
    <property type="match status" value="1"/>
</dbReference>
<feature type="transmembrane region" description="Helical" evidence="2">
    <location>
        <begin position="316"/>
        <end position="337"/>
    </location>
</feature>
<evidence type="ECO:0000256" key="3">
    <source>
        <dbReference type="SAM" id="SignalP"/>
    </source>
</evidence>
<evidence type="ECO:0000256" key="2">
    <source>
        <dbReference type="SAM" id="Phobius"/>
    </source>
</evidence>
<dbReference type="Proteomes" id="UP000799441">
    <property type="component" value="Unassembled WGS sequence"/>
</dbReference>
<keyword evidence="3" id="KW-0732">Signal</keyword>
<keyword evidence="2" id="KW-0812">Transmembrane</keyword>
<feature type="region of interest" description="Disordered" evidence="1">
    <location>
        <begin position="180"/>
        <end position="238"/>
    </location>
</feature>
<feature type="domain" description="DUF2427" evidence="4">
    <location>
        <begin position="49"/>
        <end position="149"/>
    </location>
</feature>
<feature type="transmembrane region" description="Helical" evidence="2">
    <location>
        <begin position="561"/>
        <end position="584"/>
    </location>
</feature>
<keyword evidence="2" id="KW-0472">Membrane</keyword>
<evidence type="ECO:0000256" key="1">
    <source>
        <dbReference type="SAM" id="MobiDB-lite"/>
    </source>
</evidence>
<feature type="transmembrane region" description="Helical" evidence="2">
    <location>
        <begin position="277"/>
        <end position="296"/>
    </location>
</feature>
<reference evidence="6" key="1">
    <citation type="journal article" date="2020" name="Stud. Mycol.">
        <title>101 Dothideomycetes genomes: a test case for predicting lifestyles and emergence of pathogens.</title>
        <authorList>
            <person name="Haridas S."/>
            <person name="Albert R."/>
            <person name="Binder M."/>
            <person name="Bloem J."/>
            <person name="Labutti K."/>
            <person name="Salamov A."/>
            <person name="Andreopoulos B."/>
            <person name="Baker S."/>
            <person name="Barry K."/>
            <person name="Bills G."/>
            <person name="Bluhm B."/>
            <person name="Cannon C."/>
            <person name="Castanera R."/>
            <person name="Culley D."/>
            <person name="Daum C."/>
            <person name="Ezra D."/>
            <person name="Gonzalez J."/>
            <person name="Henrissat B."/>
            <person name="Kuo A."/>
            <person name="Liang C."/>
            <person name="Lipzen A."/>
            <person name="Lutzoni F."/>
            <person name="Magnuson J."/>
            <person name="Mondo S."/>
            <person name="Nolan M."/>
            <person name="Ohm R."/>
            <person name="Pangilinan J."/>
            <person name="Park H.-J."/>
            <person name="Ramirez L."/>
            <person name="Alfaro M."/>
            <person name="Sun H."/>
            <person name="Tritt A."/>
            <person name="Yoshinaga Y."/>
            <person name="Zwiers L.-H."/>
            <person name="Turgeon B."/>
            <person name="Goodwin S."/>
            <person name="Spatafora J."/>
            <person name="Crous P."/>
            <person name="Grigoriev I."/>
        </authorList>
    </citation>
    <scope>NUCLEOTIDE SEQUENCE</scope>
    <source>
        <strain evidence="6">CBS 116435</strain>
    </source>
</reference>
<dbReference type="PANTHER" id="PTHR31685:SF3">
    <property type="entry name" value="INTEGRAL MEMBRANE PROTEIN (AFU_ORTHOLOGUE AFUA_6G12730)"/>
    <property type="match status" value="1"/>
</dbReference>
<feature type="transmembrane region" description="Helical" evidence="2">
    <location>
        <begin position="358"/>
        <end position="377"/>
    </location>
</feature>
<dbReference type="EMBL" id="MU003776">
    <property type="protein sequence ID" value="KAF2723429.1"/>
    <property type="molecule type" value="Genomic_DNA"/>
</dbReference>
<feature type="compositionally biased region" description="Low complexity" evidence="1">
    <location>
        <begin position="199"/>
        <end position="212"/>
    </location>
</feature>
<evidence type="ECO:0008006" key="8">
    <source>
        <dbReference type="Google" id="ProtNLM"/>
    </source>
</evidence>
<feature type="transmembrane region" description="Helical" evidence="2">
    <location>
        <begin position="492"/>
        <end position="514"/>
    </location>
</feature>
<feature type="transmembrane region" description="Helical" evidence="2">
    <location>
        <begin position="460"/>
        <end position="480"/>
    </location>
</feature>
<feature type="compositionally biased region" description="Basic and acidic residues" evidence="1">
    <location>
        <begin position="182"/>
        <end position="198"/>
    </location>
</feature>
<evidence type="ECO:0000259" key="4">
    <source>
        <dbReference type="Pfam" id="PF10348"/>
    </source>
</evidence>
<feature type="domain" description="Protein YTP1-like C-terminal" evidence="5">
    <location>
        <begin position="282"/>
        <end position="585"/>
    </location>
</feature>
<feature type="transmembrane region" description="Helical" evidence="2">
    <location>
        <begin position="526"/>
        <end position="546"/>
    </location>
</feature>
<evidence type="ECO:0000259" key="5">
    <source>
        <dbReference type="Pfam" id="PF10355"/>
    </source>
</evidence>
<feature type="signal peptide" evidence="3">
    <location>
        <begin position="1"/>
        <end position="26"/>
    </location>
</feature>
<gene>
    <name evidence="6" type="ORF">K431DRAFT_318933</name>
</gene>
<feature type="transmembrane region" description="Helical" evidence="2">
    <location>
        <begin position="97"/>
        <end position="116"/>
    </location>
</feature>
<comment type="caution">
    <text evidence="6">The sequence shown here is derived from an EMBL/GenBank/DDBJ whole genome shotgun (WGS) entry which is preliminary data.</text>
</comment>
<name>A0A9P4QBM2_9PEZI</name>
<dbReference type="AlphaFoldDB" id="A0A9P4QBM2"/>
<dbReference type="OrthoDB" id="4005299at2759"/>
<keyword evidence="2" id="KW-1133">Transmembrane helix</keyword>
<organism evidence="6 7">
    <name type="scientific">Polychaeton citri CBS 116435</name>
    <dbReference type="NCBI Taxonomy" id="1314669"/>
    <lineage>
        <taxon>Eukaryota</taxon>
        <taxon>Fungi</taxon>
        <taxon>Dikarya</taxon>
        <taxon>Ascomycota</taxon>
        <taxon>Pezizomycotina</taxon>
        <taxon>Dothideomycetes</taxon>
        <taxon>Dothideomycetidae</taxon>
        <taxon>Capnodiales</taxon>
        <taxon>Capnodiaceae</taxon>
        <taxon>Polychaeton</taxon>
    </lineage>
</organism>
<proteinExistence type="predicted"/>
<sequence>MQPKRSLLTTSAALLLVALPVAIAHGDEHMDMGNMDMGAAATSPVEADSPQTYFRHPYYAKWMLAHITLMVAAWVFALPAAIMLSIAKSRYSLPAQLGFHLVNGLGMFTGFVYNHSTPDLYVNNSHHPIGWVSTSFTIAWTLMALFNAYTAHLASRSSEIPQTHPVTAAAMEQYQQQYTDEEQYRWSRDSGHGTERNSESLFSPSRSNSSSSIMRKPEAPGYDADDRADYSSDEDSERQHFLGNNRVDRFISRHASKFGSARSHNVVAAIYAILEKLLLLLGFLSVTTGFVVYGGVFQKREVFSGLAHFIKGGIFFWYGLLTLGRWMGAFSKFGWAWNVRPQYPLVSRSTAWVPSAEFVESFVIFVYGCSNVFLEHLNAWGKPWSAQDFEHVSITLLFFGGGLLGMLIESSGIRNMHNTTVELVKSQDQQGAEAPHFQPRGAVAAKESELAWDEPNTYKVPLNPVPGLVIMLLGIMMSSHHQHSMVATMIHAQWGTLFVGFAMARAVTYITLFLKPPTSHFPARPPSEIIAAFCLTSGGLLFMGSARDTVSSLEANGLDAMIAFTVTMGTTGVLLAYELFVFALKGWAVRKERALA</sequence>
<dbReference type="PANTHER" id="PTHR31685">
    <property type="entry name" value="INTEGRAL MEMBRANE PROTEIN (AFU_ORTHOLOGUE AFUA_6G12730)-RELATED"/>
    <property type="match status" value="1"/>
</dbReference>
<dbReference type="InterPro" id="IPR018825">
    <property type="entry name" value="DUF2427"/>
</dbReference>
<dbReference type="InterPro" id="IPR018827">
    <property type="entry name" value="YTP1_C"/>
</dbReference>
<keyword evidence="7" id="KW-1185">Reference proteome</keyword>
<feature type="transmembrane region" description="Helical" evidence="2">
    <location>
        <begin position="128"/>
        <end position="149"/>
    </location>
</feature>
<dbReference type="Pfam" id="PF10355">
    <property type="entry name" value="Ytp1"/>
    <property type="match status" value="1"/>
</dbReference>
<evidence type="ECO:0000313" key="6">
    <source>
        <dbReference type="EMBL" id="KAF2723429.1"/>
    </source>
</evidence>
<feature type="transmembrane region" description="Helical" evidence="2">
    <location>
        <begin position="63"/>
        <end position="85"/>
    </location>
</feature>
<feature type="transmembrane region" description="Helical" evidence="2">
    <location>
        <begin position="389"/>
        <end position="408"/>
    </location>
</feature>
<accession>A0A9P4QBM2</accession>
<feature type="chain" id="PRO_5040509615" description="Integral membrane protein" evidence="3">
    <location>
        <begin position="27"/>
        <end position="596"/>
    </location>
</feature>
<protein>
    <recommendedName>
        <fullName evidence="8">Integral membrane protein</fullName>
    </recommendedName>
</protein>
<evidence type="ECO:0000313" key="7">
    <source>
        <dbReference type="Proteomes" id="UP000799441"/>
    </source>
</evidence>